<dbReference type="Proteomes" id="UP000015480">
    <property type="component" value="Chromosome"/>
</dbReference>
<dbReference type="PANTHER" id="PTHR43857">
    <property type="entry name" value="BLR7761 PROTEIN"/>
    <property type="match status" value="1"/>
</dbReference>
<gene>
    <name evidence="1" type="ORF">JCM7686_0126</name>
</gene>
<dbReference type="STRING" id="1367847.JCM7686_0126"/>
<name>S5XQB0_PARAH</name>
<dbReference type="KEGG" id="pami:JCM7686_0126"/>
<evidence type="ECO:0000313" key="2">
    <source>
        <dbReference type="Proteomes" id="UP000015480"/>
    </source>
</evidence>
<dbReference type="AlphaFoldDB" id="S5XQB0"/>
<proteinExistence type="predicted"/>
<dbReference type="InterPro" id="IPR035959">
    <property type="entry name" value="RutC-like_sf"/>
</dbReference>
<evidence type="ECO:0000313" key="1">
    <source>
        <dbReference type="EMBL" id="AGT07237.1"/>
    </source>
</evidence>
<dbReference type="eggNOG" id="COG0251">
    <property type="taxonomic scope" value="Bacteria"/>
</dbReference>
<accession>S5XQB0</accession>
<dbReference type="Gene3D" id="3.30.1330.40">
    <property type="entry name" value="RutC-like"/>
    <property type="match status" value="1"/>
</dbReference>
<dbReference type="Pfam" id="PF01042">
    <property type="entry name" value="Ribonuc_L-PSP"/>
    <property type="match status" value="1"/>
</dbReference>
<protein>
    <submittedName>
        <fullName evidence="1">Endoribonuclease L-PSP</fullName>
    </submittedName>
</protein>
<dbReference type="CDD" id="cd00448">
    <property type="entry name" value="YjgF_YER057c_UK114_family"/>
    <property type="match status" value="1"/>
</dbReference>
<organism evidence="1 2">
    <name type="scientific">Paracoccus aminophilus JCM 7686</name>
    <dbReference type="NCBI Taxonomy" id="1367847"/>
    <lineage>
        <taxon>Bacteria</taxon>
        <taxon>Pseudomonadati</taxon>
        <taxon>Pseudomonadota</taxon>
        <taxon>Alphaproteobacteria</taxon>
        <taxon>Rhodobacterales</taxon>
        <taxon>Paracoccaceae</taxon>
        <taxon>Paracoccus</taxon>
    </lineage>
</organism>
<dbReference type="PANTHER" id="PTHR43857:SF1">
    <property type="entry name" value="YJGH FAMILY PROTEIN"/>
    <property type="match status" value="1"/>
</dbReference>
<dbReference type="PATRIC" id="fig|1367847.3.peg.64"/>
<dbReference type="RefSeq" id="WP_020948877.1">
    <property type="nucleotide sequence ID" value="NC_022041.1"/>
</dbReference>
<dbReference type="SUPFAM" id="SSF55298">
    <property type="entry name" value="YjgF-like"/>
    <property type="match status" value="1"/>
</dbReference>
<dbReference type="OrthoDB" id="9799840at2"/>
<reference evidence="1 2" key="1">
    <citation type="journal article" date="2014" name="BMC Genomics">
        <title>Architecture and functions of a multipartite genome of the methylotrophic bacterium Paracoccus aminophilus JCM 7686, containing primary and secondary chromids.</title>
        <authorList>
            <person name="Dziewit L."/>
            <person name="Czarnecki J."/>
            <person name="Wibberg D."/>
            <person name="Radlinska M."/>
            <person name="Mrozek P."/>
            <person name="Szymczak M."/>
            <person name="Schluter A."/>
            <person name="Puhler A."/>
            <person name="Bartosik D."/>
        </authorList>
    </citation>
    <scope>NUCLEOTIDE SEQUENCE [LARGE SCALE GENOMIC DNA]</scope>
    <source>
        <strain evidence="1">JCM 7686</strain>
    </source>
</reference>
<sequence>MKALAPSSISAPFGRYSHGVALDGPGRLVATSGQLALRADGTVPEGAYAQARQCFANCTAILAEAGFGPADAVRINAFVTDRSHFPDYMRARDEWLSEVEVLPASTLVIVVGFTRPEFLVEVEVTAFRSQP</sequence>
<dbReference type="HOGENOM" id="CLU_100715_4_4_5"/>
<keyword evidence="2" id="KW-1185">Reference proteome</keyword>
<dbReference type="InterPro" id="IPR006175">
    <property type="entry name" value="YjgF/YER057c/UK114"/>
</dbReference>
<dbReference type="EMBL" id="CP006650">
    <property type="protein sequence ID" value="AGT07237.1"/>
    <property type="molecule type" value="Genomic_DNA"/>
</dbReference>